<evidence type="ECO:0000313" key="1">
    <source>
        <dbReference type="EMBL" id="EMO54858.1"/>
    </source>
</evidence>
<proteinExistence type="predicted"/>
<sequence length="62" mass="7095">MFPEYKESGNYTITDLNSWCGKEASRLASQFDSRNGNDSYVKNLNLTALHELAQKHSQENNQ</sequence>
<protein>
    <submittedName>
        <fullName evidence="1">Uncharacterized protein</fullName>
    </submittedName>
</protein>
<name>M6VZ93_9LEPT</name>
<comment type="caution">
    <text evidence="1">The sequence shown here is derived from an EMBL/GenBank/DDBJ whole genome shotgun (WGS) entry which is preliminary data.</text>
</comment>
<gene>
    <name evidence="1" type="ORF">LEP1GSC172_3486</name>
</gene>
<dbReference type="EMBL" id="AKWD02000019">
    <property type="protein sequence ID" value="EMO54858.1"/>
    <property type="molecule type" value="Genomic_DNA"/>
</dbReference>
<evidence type="ECO:0000313" key="2">
    <source>
        <dbReference type="Proteomes" id="UP000012112"/>
    </source>
</evidence>
<reference evidence="1 2" key="1">
    <citation type="submission" date="2013-01" db="EMBL/GenBank/DDBJ databases">
        <authorList>
            <person name="Harkins D.M."/>
            <person name="Durkin A.S."/>
            <person name="Brinkac L.M."/>
            <person name="Haft D.H."/>
            <person name="Selengut J.D."/>
            <person name="Sanka R."/>
            <person name="DePew J."/>
            <person name="Purushe J."/>
            <person name="Matthias M.A."/>
            <person name="Vinetz J.M."/>
            <person name="Sutton G.G."/>
            <person name="Nierman W.C."/>
            <person name="Fouts D.E."/>
        </authorList>
    </citation>
    <scope>NUCLEOTIDE SEQUENCE [LARGE SCALE GENOMIC DNA]</scope>
    <source>
        <strain evidence="1 2">HAI1536</strain>
    </source>
</reference>
<organism evidence="1 2">
    <name type="scientific">Leptospira noguchii</name>
    <dbReference type="NCBI Taxonomy" id="28182"/>
    <lineage>
        <taxon>Bacteria</taxon>
        <taxon>Pseudomonadati</taxon>
        <taxon>Spirochaetota</taxon>
        <taxon>Spirochaetia</taxon>
        <taxon>Leptospirales</taxon>
        <taxon>Leptospiraceae</taxon>
        <taxon>Leptospira</taxon>
    </lineage>
</organism>
<dbReference type="STRING" id="28182.GCA_001568325_00388"/>
<dbReference type="AlphaFoldDB" id="M6VZ93"/>
<accession>M6VZ93</accession>
<dbReference type="Proteomes" id="UP000012112">
    <property type="component" value="Unassembled WGS sequence"/>
</dbReference>